<keyword evidence="8 10" id="KW-0206">Cytoskeleton</keyword>
<dbReference type="GO" id="GO:0015031">
    <property type="term" value="P:protein transport"/>
    <property type="evidence" value="ECO:0007669"/>
    <property type="project" value="UniProtKB-KW"/>
</dbReference>
<keyword evidence="12" id="KW-1185">Reference proteome</keyword>
<protein>
    <recommendedName>
        <fullName evidence="10">Dynein light chain</fullName>
    </recommendedName>
</protein>
<evidence type="ECO:0000313" key="11">
    <source>
        <dbReference type="EMBL" id="KRX07222.1"/>
    </source>
</evidence>
<accession>A0A0V0QY94</accession>
<dbReference type="InterPro" id="IPR037177">
    <property type="entry name" value="DLC_sf"/>
</dbReference>
<evidence type="ECO:0000256" key="5">
    <source>
        <dbReference type="ARBA" id="ARBA00022701"/>
    </source>
</evidence>
<keyword evidence="10" id="KW-0243">Dynein</keyword>
<evidence type="ECO:0000256" key="2">
    <source>
        <dbReference type="ARBA" id="ARBA00004245"/>
    </source>
</evidence>
<evidence type="ECO:0000256" key="1">
    <source>
        <dbReference type="ARBA" id="ARBA00004123"/>
    </source>
</evidence>
<dbReference type="EMBL" id="LDAU01000085">
    <property type="protein sequence ID" value="KRX07222.1"/>
    <property type="molecule type" value="Genomic_DNA"/>
</dbReference>
<dbReference type="InParanoid" id="A0A0V0QY94"/>
<comment type="similarity">
    <text evidence="10">Belongs to the dynein light chain family.</text>
</comment>
<comment type="caution">
    <text evidence="11">The sequence shown here is derived from an EMBL/GenBank/DDBJ whole genome shotgun (WGS) entry which is preliminary data.</text>
</comment>
<organism evidence="11 12">
    <name type="scientific">Pseudocohnilembus persalinus</name>
    <name type="common">Ciliate</name>
    <dbReference type="NCBI Taxonomy" id="266149"/>
    <lineage>
        <taxon>Eukaryota</taxon>
        <taxon>Sar</taxon>
        <taxon>Alveolata</taxon>
        <taxon>Ciliophora</taxon>
        <taxon>Intramacronucleata</taxon>
        <taxon>Oligohymenophorea</taxon>
        <taxon>Scuticociliatia</taxon>
        <taxon>Philasterida</taxon>
        <taxon>Pseudocohnilembidae</taxon>
        <taxon>Pseudocohnilembus</taxon>
    </lineage>
</organism>
<dbReference type="Gene3D" id="3.30.740.10">
    <property type="entry name" value="Protein Inhibitor Of Neuronal Nitric Oxide Synthase"/>
    <property type="match status" value="1"/>
</dbReference>
<comment type="subcellular location">
    <subcellularLocation>
        <location evidence="2 10">Cytoplasm</location>
        <location evidence="2 10">Cytoskeleton</location>
    </subcellularLocation>
    <subcellularLocation>
        <location evidence="1">Nucleus</location>
    </subcellularLocation>
</comment>
<evidence type="ECO:0000256" key="4">
    <source>
        <dbReference type="ARBA" id="ARBA00022490"/>
    </source>
</evidence>
<dbReference type="SMART" id="SM01375">
    <property type="entry name" value="Dynein_light"/>
    <property type="match status" value="1"/>
</dbReference>
<evidence type="ECO:0000256" key="3">
    <source>
        <dbReference type="ARBA" id="ARBA00022448"/>
    </source>
</evidence>
<dbReference type="SUPFAM" id="SSF54648">
    <property type="entry name" value="DLC"/>
    <property type="match status" value="1"/>
</dbReference>
<sequence>MAQVNTFENPVIKATDMDQKLLKEVIEHAKDALRQLGGKKESGSCPEREVANWIKEKLDKDHPYGWNCVVGRSFGSHIVHRTKNYVFFQVAELSILVWKA</sequence>
<dbReference type="GO" id="GO:0005874">
    <property type="term" value="C:microtubule"/>
    <property type="evidence" value="ECO:0007669"/>
    <property type="project" value="UniProtKB-KW"/>
</dbReference>
<name>A0A0V0QY94_PSEPJ</name>
<evidence type="ECO:0000256" key="7">
    <source>
        <dbReference type="ARBA" id="ARBA00022927"/>
    </source>
</evidence>
<proteinExistence type="inferred from homology"/>
<dbReference type="GO" id="GO:0051028">
    <property type="term" value="P:mRNA transport"/>
    <property type="evidence" value="ECO:0007669"/>
    <property type="project" value="UniProtKB-KW"/>
</dbReference>
<keyword evidence="4 10" id="KW-0963">Cytoplasm</keyword>
<evidence type="ECO:0000313" key="12">
    <source>
        <dbReference type="Proteomes" id="UP000054937"/>
    </source>
</evidence>
<keyword evidence="6" id="KW-0509">mRNA transport</keyword>
<dbReference type="PANTHER" id="PTHR11886:SF35">
    <property type="entry name" value="DYNEIN LIGHT CHAIN"/>
    <property type="match status" value="1"/>
</dbReference>
<dbReference type="PANTHER" id="PTHR11886">
    <property type="entry name" value="DYNEIN LIGHT CHAIN"/>
    <property type="match status" value="1"/>
</dbReference>
<dbReference type="FunFam" id="3.30.740.10:FF:000005">
    <property type="entry name" value="Dynein light chain"/>
    <property type="match status" value="1"/>
</dbReference>
<dbReference type="Proteomes" id="UP000054937">
    <property type="component" value="Unassembled WGS sequence"/>
</dbReference>
<dbReference type="Pfam" id="PF01221">
    <property type="entry name" value="Dynein_light"/>
    <property type="match status" value="1"/>
</dbReference>
<reference evidence="11 12" key="1">
    <citation type="journal article" date="2015" name="Sci. Rep.">
        <title>Genome of the facultative scuticociliatosis pathogen Pseudocohnilembus persalinus provides insight into its virulence through horizontal gene transfer.</title>
        <authorList>
            <person name="Xiong J."/>
            <person name="Wang G."/>
            <person name="Cheng J."/>
            <person name="Tian M."/>
            <person name="Pan X."/>
            <person name="Warren A."/>
            <person name="Jiang C."/>
            <person name="Yuan D."/>
            <person name="Miao W."/>
        </authorList>
    </citation>
    <scope>NUCLEOTIDE SEQUENCE [LARGE SCALE GENOMIC DNA]</scope>
    <source>
        <strain evidence="11">36N120E</strain>
    </source>
</reference>
<gene>
    <name evidence="11" type="ORF">PPERSA_00379</name>
</gene>
<evidence type="ECO:0000256" key="9">
    <source>
        <dbReference type="ARBA" id="ARBA00023242"/>
    </source>
</evidence>
<dbReference type="GO" id="GO:0007017">
    <property type="term" value="P:microtubule-based process"/>
    <property type="evidence" value="ECO:0007669"/>
    <property type="project" value="InterPro"/>
</dbReference>
<dbReference type="AlphaFoldDB" id="A0A0V0QY94"/>
<evidence type="ECO:0000256" key="10">
    <source>
        <dbReference type="RuleBase" id="RU365010"/>
    </source>
</evidence>
<evidence type="ECO:0000256" key="8">
    <source>
        <dbReference type="ARBA" id="ARBA00023212"/>
    </source>
</evidence>
<dbReference type="GO" id="GO:0005868">
    <property type="term" value="C:cytoplasmic dynein complex"/>
    <property type="evidence" value="ECO:0007669"/>
    <property type="project" value="TreeGrafter"/>
</dbReference>
<keyword evidence="5 10" id="KW-0493">Microtubule</keyword>
<keyword evidence="10" id="KW-0505">Motor protein</keyword>
<dbReference type="OMA" id="MNDIMIE"/>
<keyword evidence="3" id="KW-0813">Transport</keyword>
<dbReference type="GO" id="GO:0005634">
    <property type="term" value="C:nucleus"/>
    <property type="evidence" value="ECO:0007669"/>
    <property type="project" value="UniProtKB-SubCell"/>
</dbReference>
<evidence type="ECO:0000256" key="6">
    <source>
        <dbReference type="ARBA" id="ARBA00022816"/>
    </source>
</evidence>
<dbReference type="GO" id="GO:0045505">
    <property type="term" value="F:dynein intermediate chain binding"/>
    <property type="evidence" value="ECO:0007669"/>
    <property type="project" value="TreeGrafter"/>
</dbReference>
<keyword evidence="9" id="KW-0539">Nucleus</keyword>
<dbReference type="InterPro" id="IPR001372">
    <property type="entry name" value="Dynein_light_chain_typ-1/2"/>
</dbReference>
<dbReference type="OrthoDB" id="282760at2759"/>
<keyword evidence="7" id="KW-0653">Protein transport</keyword>